<keyword evidence="9" id="KW-1185">Reference proteome</keyword>
<feature type="transmembrane region" description="Helical" evidence="6">
    <location>
        <begin position="120"/>
        <end position="142"/>
    </location>
</feature>
<feature type="compositionally biased region" description="Gly residues" evidence="5">
    <location>
        <begin position="62"/>
        <end position="72"/>
    </location>
</feature>
<feature type="region of interest" description="Disordered" evidence="5">
    <location>
        <begin position="1"/>
        <end position="114"/>
    </location>
</feature>
<accession>A0AAV4CUN4</accession>
<sequence length="238" mass="24878">MGSGNDEEIITAVVVVTSTTTPRPSTTEKPSPPCVGPDCGSSSKLRLTPNGGDTGSTRTPNGGQGSGTGSAGSGLPYDVESQKGSGNGGFNGQHSITDYDEDSTAEPGKQTDKGGSGINLGLILGVLGSVLLAVIVLAIAFCKLRSRDEGTYKVDETQNFSALQSKKTQGNGAMASGSESGGGKRGKKKDVKEWKHQQNNPNVIQNDQLYKAHLRKSNVAVAHWQDYKLQTQTVNIQK</sequence>
<name>A0AAV4CUN4_9GAST</name>
<comment type="caution">
    <text evidence="8">The sequence shown here is derived from an EMBL/GenBank/DDBJ whole genome shotgun (WGS) entry which is preliminary data.</text>
</comment>
<gene>
    <name evidence="8" type="ORF">PoB_006209400</name>
</gene>
<dbReference type="AlphaFoldDB" id="A0AAV4CUN4"/>
<evidence type="ECO:0000256" key="2">
    <source>
        <dbReference type="ARBA" id="ARBA00022692"/>
    </source>
</evidence>
<feature type="region of interest" description="Disordered" evidence="5">
    <location>
        <begin position="163"/>
        <end position="202"/>
    </location>
</feature>
<dbReference type="Proteomes" id="UP000735302">
    <property type="component" value="Unassembled WGS sequence"/>
</dbReference>
<feature type="compositionally biased region" description="Low complexity" evidence="5">
    <location>
        <begin position="11"/>
        <end position="29"/>
    </location>
</feature>
<evidence type="ECO:0000256" key="3">
    <source>
        <dbReference type="ARBA" id="ARBA00022989"/>
    </source>
</evidence>
<dbReference type="GO" id="GO:0016020">
    <property type="term" value="C:membrane"/>
    <property type="evidence" value="ECO:0007669"/>
    <property type="project" value="UniProtKB-SubCell"/>
</dbReference>
<keyword evidence="3 6" id="KW-1133">Transmembrane helix</keyword>
<organism evidence="8 9">
    <name type="scientific">Plakobranchus ocellatus</name>
    <dbReference type="NCBI Taxonomy" id="259542"/>
    <lineage>
        <taxon>Eukaryota</taxon>
        <taxon>Metazoa</taxon>
        <taxon>Spiralia</taxon>
        <taxon>Lophotrochozoa</taxon>
        <taxon>Mollusca</taxon>
        <taxon>Gastropoda</taxon>
        <taxon>Heterobranchia</taxon>
        <taxon>Euthyneura</taxon>
        <taxon>Panpulmonata</taxon>
        <taxon>Sacoglossa</taxon>
        <taxon>Placobranchoidea</taxon>
        <taxon>Plakobranchidae</taxon>
        <taxon>Plakobranchus</taxon>
    </lineage>
</organism>
<evidence type="ECO:0000256" key="5">
    <source>
        <dbReference type="SAM" id="MobiDB-lite"/>
    </source>
</evidence>
<evidence type="ECO:0000256" key="6">
    <source>
        <dbReference type="SAM" id="Phobius"/>
    </source>
</evidence>
<proteinExistence type="predicted"/>
<dbReference type="Pfam" id="PF01034">
    <property type="entry name" value="Syndecan"/>
    <property type="match status" value="1"/>
</dbReference>
<comment type="subcellular location">
    <subcellularLocation>
        <location evidence="1">Membrane</location>
        <topology evidence="1">Single-pass type I membrane protein</topology>
    </subcellularLocation>
</comment>
<evidence type="ECO:0000256" key="1">
    <source>
        <dbReference type="ARBA" id="ARBA00004479"/>
    </source>
</evidence>
<evidence type="ECO:0000313" key="8">
    <source>
        <dbReference type="EMBL" id="GFO35589.1"/>
    </source>
</evidence>
<reference evidence="8 9" key="1">
    <citation type="journal article" date="2021" name="Elife">
        <title>Chloroplast acquisition without the gene transfer in kleptoplastic sea slugs, Plakobranchus ocellatus.</title>
        <authorList>
            <person name="Maeda T."/>
            <person name="Takahashi S."/>
            <person name="Yoshida T."/>
            <person name="Shimamura S."/>
            <person name="Takaki Y."/>
            <person name="Nagai Y."/>
            <person name="Toyoda A."/>
            <person name="Suzuki Y."/>
            <person name="Arimoto A."/>
            <person name="Ishii H."/>
            <person name="Satoh N."/>
            <person name="Nishiyama T."/>
            <person name="Hasebe M."/>
            <person name="Maruyama T."/>
            <person name="Minagawa J."/>
            <person name="Obokata J."/>
            <person name="Shigenobu S."/>
        </authorList>
    </citation>
    <scope>NUCLEOTIDE SEQUENCE [LARGE SCALE GENOMIC DNA]</scope>
</reference>
<keyword evidence="2 6" id="KW-0812">Transmembrane</keyword>
<protein>
    <submittedName>
        <fullName evidence="8">Neurexin</fullName>
    </submittedName>
</protein>
<evidence type="ECO:0000256" key="4">
    <source>
        <dbReference type="ARBA" id="ARBA00023136"/>
    </source>
</evidence>
<keyword evidence="4 6" id="KW-0472">Membrane</keyword>
<evidence type="ECO:0000259" key="7">
    <source>
        <dbReference type="Pfam" id="PF01034"/>
    </source>
</evidence>
<dbReference type="InterPro" id="IPR027789">
    <property type="entry name" value="Syndecan/Neurexin_dom"/>
</dbReference>
<dbReference type="EMBL" id="BLXT01006999">
    <property type="protein sequence ID" value="GFO35589.1"/>
    <property type="molecule type" value="Genomic_DNA"/>
</dbReference>
<feature type="domain" description="Syndecan/Neurexin" evidence="7">
    <location>
        <begin position="121"/>
        <end position="163"/>
    </location>
</feature>
<evidence type="ECO:0000313" key="9">
    <source>
        <dbReference type="Proteomes" id="UP000735302"/>
    </source>
</evidence>